<dbReference type="InterPro" id="IPR038765">
    <property type="entry name" value="Papain-like_cys_pep_sf"/>
</dbReference>
<dbReference type="Gene3D" id="3.90.70.80">
    <property type="match status" value="1"/>
</dbReference>
<feature type="domain" description="OTU" evidence="2">
    <location>
        <begin position="1433"/>
        <end position="1575"/>
    </location>
</feature>
<dbReference type="PANTHER" id="PTHR12419">
    <property type="entry name" value="OTU DOMAIN CONTAINING PROTEIN"/>
    <property type="match status" value="1"/>
</dbReference>
<dbReference type="Pfam" id="PF02338">
    <property type="entry name" value="OTU"/>
    <property type="match status" value="1"/>
</dbReference>
<feature type="coiled-coil region" evidence="1">
    <location>
        <begin position="569"/>
        <end position="596"/>
    </location>
</feature>
<dbReference type="RefSeq" id="WP_400188948.1">
    <property type="nucleotide sequence ID" value="NZ_JBGORX010000014.1"/>
</dbReference>
<dbReference type="SUPFAM" id="SSF54001">
    <property type="entry name" value="Cysteine proteinases"/>
    <property type="match status" value="1"/>
</dbReference>
<accession>A0ABW8DF34</accession>
<evidence type="ECO:0000313" key="4">
    <source>
        <dbReference type="Proteomes" id="UP001615550"/>
    </source>
</evidence>
<dbReference type="InterPro" id="IPR003323">
    <property type="entry name" value="OTU_dom"/>
</dbReference>
<evidence type="ECO:0000256" key="1">
    <source>
        <dbReference type="SAM" id="Coils"/>
    </source>
</evidence>
<comment type="caution">
    <text evidence="3">The sequence shown here is derived from an EMBL/GenBank/DDBJ whole genome shotgun (WGS) entry which is preliminary data.</text>
</comment>
<name>A0ABW8DF34_9GAMM</name>
<sequence>MQNKYEFTFKEKNLIIKINIECVDHYFEPCLTRSLSNKPEEKAEVFSDFNACAKYLEQWQDTEEFLSLRTKYDEMLAARKEKMRQHIIIAYDEAKLGGYPVHHGTEERHIDSVIKGPKNEKSSGNMLAGPGLYIDPKQAVAHEYALDYSNKGAVLNGFFNAQPSKKNCYVARISIITQISRCNYEKGIFRQDWTKEPGLLTFIQQHADIIDISVNSEQLPTRSDHFYLIRESAGPDIVNWSEVKISPKSTFAPKENAQNIRITHSLEKKIVSETKSLAKPSHSTSQLLNSIDSPNIKIPQQLPPTSPQITYKPKAEILAQAPDSPLPILLSYKPQEKILNKTSTHTLNSQHPIPLPDKSKGNIFAESSVRTSNSQPPKIAKPPIEVLDTIPWRPAITSRRKAPILRRINWSNVSQYLKIISYPPLAIWDYKNSMEYIKHQFPQYSDEAAKIGAVSNMLIDEGIMAALGPIAPAYILIDIMGDIAYGIKDIDPRDLRNNRDFLKRMIDCYDLSPGAAKILMGEFDRGDKMPRDFNEYSAAQVKTLSKPFALFHSIKRKAIEGVLLYVDAYQELKEYIDAAQRALDGDENALKNIKSSKYKFVYKPGVTTATEVQEPSLTVNLTILGLSENKENTEYNNKVAEENQQDGGAEQATINLAEADLFDHNEYNPQASEENSQDGVEAQLHNEQPMDTFPTKHVTAFIQEKPKKPVLNRVESGNVAGKPGFIINLAGGKGRVGFTATPNSVLVQATATFGTGFFAALGSSMAVASVLTGLLIPVLYFLGKHKKRLSEQIKRSFEHTNADLEQINGAWADLLQKLPSELLTNSPQWEKQAKDLLAFIANKISCEQDRVDYAQKYKNVQAGEVHKSVIKNYQDLSKEIKRTIRLRPLFKEAQEEALIGNYFNAIKHMEDLLEQELGVNGVVNETQLKEILEDFDFKHQEQIVNELSKPFLHALKSYAQGIKSAAYRKTALACLESVNTIQRVTPEALTLALQALGVLTQIGEVNKEKLTRNIQKTLATVNPFADNFKWLSYRTLSVLSTTLDYLPLKKLLAEQSLLFKTLDYTRATLHYGMPVYVSSTLLRSITRTHKLSPHSALDLTNHLINLGFFAANQYQSTHGNSIEAPWYYRLQEGFAVLTGMVSAAVAADEAAQRLEWKDESRVKLGGITALVTGGLGLYHLCCETSVQEAARQALMAALGNIDYHQKQGICPQDAAVLSNPRIKASWENLGAILKNTFGGLAYAPTQLAEVNAARIAYCLLEVQNDFALKKYDQVIRHTETAEPGKSFISPTYKIPAHLAWEVIALRLRAQMQSKQRLLKFAEQFNEYYGYIIESEQLNGIALKAAQECLKCILAEGLDELIKLKAENPEKQLVQLRQILANNEYSNLLSDSQKQRTVMALKLLSKSTQAHSINEITSSEKTSLRQNWRFPEQLKIVDCGADGNCLFLSVASQVHGATHETLRQLTCVKLESKRNILTPFFTGTGIALKDRTGRDVRITNADEYIHLMAAPGTWGGEIELSILAGILNRPIATLSPGYKPLLYPSSISPTEQSLYEGEPIFIYYNGINHYQAFSVNTDISITPQEIFNSLLRQAEEQPEESTNSALVNLLSSPTQDRDTSTGKSIQVKRNKLNMTNEMQVSANTENIKLTSNPASFFNESNLRKQEKLKNYQFLNNVAKGRQKEAKDLLTIKSADTQTLLRTASTFTDYSGRTFHCTAYEYAYWAKDTHMCGMLAACMDSETKALMLKRIDAIDASGLTFQQNGTTHRCAHFDLTELIKALQDYVNGWDRIDKKDWVAMKAAWMKVGKAQRNVPAHVAQEYCRADRSFFPCPSFLNESALPRDLTIYNDTTDQYDCWFPLTSSNAGLGFDFGLVRNEKWSETCEAGLLGICAKGNLTAVTQLDKARTAELNLSREHLSSQAISHRMTKKENSSSCRIC</sequence>
<reference evidence="3 4" key="1">
    <citation type="submission" date="2024-08" db="EMBL/GenBank/DDBJ databases">
        <title>Draft Genome Sequence of Legionella lytica strain DSB2004, Isolated From a Fire Sprinkler System.</title>
        <authorList>
            <person name="Everhart A.D."/>
            <person name="Kidane D.T."/>
            <person name="Farone A.L."/>
            <person name="Farone M.B."/>
        </authorList>
    </citation>
    <scope>NUCLEOTIDE SEQUENCE [LARGE SCALE GENOMIC DNA]</scope>
    <source>
        <strain evidence="3 4">DSB2004</strain>
    </source>
</reference>
<dbReference type="PROSITE" id="PS50802">
    <property type="entry name" value="OTU"/>
    <property type="match status" value="1"/>
</dbReference>
<evidence type="ECO:0000313" key="3">
    <source>
        <dbReference type="EMBL" id="MFJ1270164.1"/>
    </source>
</evidence>
<dbReference type="InterPro" id="IPR050704">
    <property type="entry name" value="Peptidase_C85-like"/>
</dbReference>
<keyword evidence="1" id="KW-0175">Coiled coil</keyword>
<dbReference type="EMBL" id="JBGORX010000014">
    <property type="protein sequence ID" value="MFJ1270164.1"/>
    <property type="molecule type" value="Genomic_DNA"/>
</dbReference>
<dbReference type="CDD" id="cd22744">
    <property type="entry name" value="OTU"/>
    <property type="match status" value="1"/>
</dbReference>
<protein>
    <recommendedName>
        <fullName evidence="2">OTU domain-containing protein</fullName>
    </recommendedName>
</protein>
<gene>
    <name evidence="3" type="ORF">ACD661_16535</name>
</gene>
<proteinExistence type="predicted"/>
<keyword evidence="4" id="KW-1185">Reference proteome</keyword>
<dbReference type="Proteomes" id="UP001615550">
    <property type="component" value="Unassembled WGS sequence"/>
</dbReference>
<evidence type="ECO:0000259" key="2">
    <source>
        <dbReference type="PROSITE" id="PS50802"/>
    </source>
</evidence>
<organism evidence="3 4">
    <name type="scientific">Legionella lytica</name>
    <dbReference type="NCBI Taxonomy" id="96232"/>
    <lineage>
        <taxon>Bacteria</taxon>
        <taxon>Pseudomonadati</taxon>
        <taxon>Pseudomonadota</taxon>
        <taxon>Gammaproteobacteria</taxon>
        <taxon>Legionellales</taxon>
        <taxon>Legionellaceae</taxon>
        <taxon>Legionella</taxon>
    </lineage>
</organism>